<dbReference type="EMBL" id="FNOF01000040">
    <property type="protein sequence ID" value="SDX38291.1"/>
    <property type="molecule type" value="Genomic_DNA"/>
</dbReference>
<feature type="transmembrane region" description="Helical" evidence="1">
    <location>
        <begin position="673"/>
        <end position="699"/>
    </location>
</feature>
<gene>
    <name evidence="2" type="ORF">SAMN05443574_14012</name>
</gene>
<evidence type="ECO:0000313" key="2">
    <source>
        <dbReference type="EMBL" id="SDX38291.1"/>
    </source>
</evidence>
<dbReference type="AlphaFoldDB" id="A0A1H3B9I1"/>
<evidence type="ECO:0000313" key="3">
    <source>
        <dbReference type="Proteomes" id="UP000182573"/>
    </source>
</evidence>
<sequence>MSQLIQNLEPKINHLKPQNNSEQFTYTPEYEILIEDDGDNVPSENITCDLYSNGERFREVWALEDDTQSERTFSGELNEDVGSNEFKTRCVDGDIDNTTTFYETRYSKIQDVSSPSPVYETENTSFETEIKVGDMVNNVDTQLDYNGSIEASNTVSTTGIENLDEVLHYEIPLVSTNQTTKNWSIEFDLNISDFQNSTTSNVQESTGQQTQEVEWAYHSPVISNTQDRVIEAENFNASTDFTTELPEIKANYTCRTSFNDSTKTGCNNEYDTPVFNDTASVTKTVDGNVTFTFKDSERTVDSSTDDISVYRKILTDCSNAALGETGEKALTFYLKNEENRSQNLTGSIDFNFDTTHHGEHTRNFAFENTGVKSSSICLYPGWAEYRITGPVQYESLSGQNDLGVDFLDRRYDLFNETVNNISESTDLYLLSDGYATPVYFQVEDSDGSAVQGVTIQVLRYFVGSNSYLTVAKSTTDSQGVGTTYMRINEIEYKYILTKEGETLLETGREIFACQSSPCSKTFRIDPEVQSPYYQTKEGFSYSCGTYTDSEGNISGFQCSVDHESDVIGEARLEVDKKGAIGWDEVCDISVTSASSSMVCQFNESVEGNVYEYRLTAEKDGFSYVLEQGTLDYSRGFFEEEAEVVALTLFLTLSMLGLVSPSVSIFFSTLGVLAAAWLGLLTVGMAALGSIVVVAVIMALSGRS</sequence>
<keyword evidence="1" id="KW-1133">Transmembrane helix</keyword>
<protein>
    <submittedName>
        <fullName evidence="2">Uncharacterized protein</fullName>
    </submittedName>
</protein>
<organism evidence="2 3">
    <name type="scientific">Haloarcula vallismortis</name>
    <name type="common">Halobacterium vallismortis</name>
    <dbReference type="NCBI Taxonomy" id="28442"/>
    <lineage>
        <taxon>Archaea</taxon>
        <taxon>Methanobacteriati</taxon>
        <taxon>Methanobacteriota</taxon>
        <taxon>Stenosarchaea group</taxon>
        <taxon>Halobacteria</taxon>
        <taxon>Halobacteriales</taxon>
        <taxon>Haloarculaceae</taxon>
        <taxon>Haloarcula</taxon>
    </lineage>
</organism>
<reference evidence="2 3" key="1">
    <citation type="submission" date="2016-10" db="EMBL/GenBank/DDBJ databases">
        <authorList>
            <person name="de Groot N.N."/>
        </authorList>
    </citation>
    <scope>NUCLEOTIDE SEQUENCE [LARGE SCALE GENOMIC DNA]</scope>
    <source>
        <strain evidence="2 3">DSM 3756</strain>
    </source>
</reference>
<dbReference type="STRING" id="28442.SAMN05443574_14012"/>
<feature type="transmembrane region" description="Helical" evidence="1">
    <location>
        <begin position="643"/>
        <end position="667"/>
    </location>
</feature>
<keyword evidence="1" id="KW-0812">Transmembrane</keyword>
<proteinExistence type="predicted"/>
<keyword evidence="1" id="KW-0472">Membrane</keyword>
<evidence type="ECO:0000256" key="1">
    <source>
        <dbReference type="SAM" id="Phobius"/>
    </source>
</evidence>
<accession>A0A1H3B9I1</accession>
<dbReference type="Proteomes" id="UP000182573">
    <property type="component" value="Unassembled WGS sequence"/>
</dbReference>
<name>A0A1H3B9I1_HALVA</name>